<protein>
    <submittedName>
        <fullName evidence="1">Uncharacterized protein</fullName>
    </submittedName>
</protein>
<gene>
    <name evidence="1" type="ORF">ACFOMD_17440</name>
</gene>
<comment type="caution">
    <text evidence="1">The sequence shown here is derived from an EMBL/GenBank/DDBJ whole genome shotgun (WGS) entry which is preliminary data.</text>
</comment>
<keyword evidence="2" id="KW-1185">Reference proteome</keyword>
<organism evidence="1 2">
    <name type="scientific">Sphingoaurantiacus capsulatus</name>
    <dbReference type="NCBI Taxonomy" id="1771310"/>
    <lineage>
        <taxon>Bacteria</taxon>
        <taxon>Pseudomonadati</taxon>
        <taxon>Pseudomonadota</taxon>
        <taxon>Alphaproteobacteria</taxon>
        <taxon>Sphingomonadales</taxon>
        <taxon>Sphingosinicellaceae</taxon>
        <taxon>Sphingoaurantiacus</taxon>
    </lineage>
</organism>
<evidence type="ECO:0000313" key="1">
    <source>
        <dbReference type="EMBL" id="MFC3714356.1"/>
    </source>
</evidence>
<accession>A0ABV7XEY2</accession>
<dbReference type="RefSeq" id="WP_380863799.1">
    <property type="nucleotide sequence ID" value="NZ_JBHRXV010000014.1"/>
</dbReference>
<evidence type="ECO:0000313" key="2">
    <source>
        <dbReference type="Proteomes" id="UP001595615"/>
    </source>
</evidence>
<reference evidence="2" key="1">
    <citation type="journal article" date="2019" name="Int. J. Syst. Evol. Microbiol.">
        <title>The Global Catalogue of Microorganisms (GCM) 10K type strain sequencing project: providing services to taxonomists for standard genome sequencing and annotation.</title>
        <authorList>
            <consortium name="The Broad Institute Genomics Platform"/>
            <consortium name="The Broad Institute Genome Sequencing Center for Infectious Disease"/>
            <person name="Wu L."/>
            <person name="Ma J."/>
        </authorList>
    </citation>
    <scope>NUCLEOTIDE SEQUENCE [LARGE SCALE GENOMIC DNA]</scope>
    <source>
        <strain evidence="2">KCTC 42644</strain>
    </source>
</reference>
<dbReference type="EMBL" id="JBHRXV010000014">
    <property type="protein sequence ID" value="MFC3714356.1"/>
    <property type="molecule type" value="Genomic_DNA"/>
</dbReference>
<sequence length="169" mass="17635">MDDVLPALSARFCDVVSTPASVMGVKAVFGPLSSHMICFGGRGERGSSAYYAVAKGAAKKAAEKPYAIFIGGGSGVRGDLGGRVLNFARVSALFGDTATFVSDAEAARLAQWPVAVALHDVWSFEGAPHLISDLGFSDRKILAGAQDGIIRPEGKVEALWEAHGCRPRG</sequence>
<proteinExistence type="predicted"/>
<name>A0ABV7XEY2_9SPHN</name>
<dbReference type="Proteomes" id="UP001595615">
    <property type="component" value="Unassembled WGS sequence"/>
</dbReference>